<organism evidence="2">
    <name type="scientific">Oryza meridionalis</name>
    <dbReference type="NCBI Taxonomy" id="40149"/>
    <lineage>
        <taxon>Eukaryota</taxon>
        <taxon>Viridiplantae</taxon>
        <taxon>Streptophyta</taxon>
        <taxon>Embryophyta</taxon>
        <taxon>Tracheophyta</taxon>
        <taxon>Spermatophyta</taxon>
        <taxon>Magnoliopsida</taxon>
        <taxon>Liliopsida</taxon>
        <taxon>Poales</taxon>
        <taxon>Poaceae</taxon>
        <taxon>BOP clade</taxon>
        <taxon>Oryzoideae</taxon>
        <taxon>Oryzeae</taxon>
        <taxon>Oryzinae</taxon>
        <taxon>Oryza</taxon>
    </lineage>
</organism>
<feature type="region of interest" description="Disordered" evidence="1">
    <location>
        <begin position="1"/>
        <end position="82"/>
    </location>
</feature>
<protein>
    <submittedName>
        <fullName evidence="2">Uncharacterized protein</fullName>
    </submittedName>
</protein>
<proteinExistence type="predicted"/>
<keyword evidence="3" id="KW-1185">Reference proteome</keyword>
<feature type="compositionally biased region" description="Basic and acidic residues" evidence="1">
    <location>
        <begin position="47"/>
        <end position="64"/>
    </location>
</feature>
<feature type="compositionally biased region" description="Basic and acidic residues" evidence="1">
    <location>
        <begin position="9"/>
        <end position="20"/>
    </location>
</feature>
<reference evidence="2" key="1">
    <citation type="submission" date="2015-04" db="UniProtKB">
        <authorList>
            <consortium name="EnsemblPlants"/>
        </authorList>
    </citation>
    <scope>IDENTIFICATION</scope>
</reference>
<name>A0A0E0EI10_9ORYZ</name>
<evidence type="ECO:0000256" key="1">
    <source>
        <dbReference type="SAM" id="MobiDB-lite"/>
    </source>
</evidence>
<dbReference type="Proteomes" id="UP000008021">
    <property type="component" value="Chromosome 8"/>
</dbReference>
<dbReference type="AlphaFoldDB" id="A0A0E0EI10"/>
<evidence type="ECO:0000313" key="3">
    <source>
        <dbReference type="Proteomes" id="UP000008021"/>
    </source>
</evidence>
<sequence>MEDVNVDAVLREQHQDDGGERLSPSPGSEMEISGGARSGEETGPPEMEARQPDRGRQNPRRAREGGGGGGGGVGLGWVGCWV</sequence>
<dbReference type="HOGENOM" id="CLU_2562242_0_0_1"/>
<accession>A0A0E0EI10</accession>
<dbReference type="Gramene" id="OMERI08G03240.1">
    <property type="protein sequence ID" value="OMERI08G03240.1"/>
    <property type="gene ID" value="OMERI08G03240"/>
</dbReference>
<feature type="compositionally biased region" description="Gly residues" evidence="1">
    <location>
        <begin position="65"/>
        <end position="82"/>
    </location>
</feature>
<dbReference type="EnsemblPlants" id="OMERI08G03240.1">
    <property type="protein sequence ID" value="OMERI08G03240.1"/>
    <property type="gene ID" value="OMERI08G03240"/>
</dbReference>
<evidence type="ECO:0000313" key="2">
    <source>
        <dbReference type="EnsemblPlants" id="OMERI08G03240.1"/>
    </source>
</evidence>
<reference evidence="2" key="2">
    <citation type="submission" date="2018-05" db="EMBL/GenBank/DDBJ databases">
        <title>OmerRS3 (Oryza meridionalis Reference Sequence Version 3).</title>
        <authorList>
            <person name="Zhang J."/>
            <person name="Kudrna D."/>
            <person name="Lee S."/>
            <person name="Talag J."/>
            <person name="Welchert J."/>
            <person name="Wing R.A."/>
        </authorList>
    </citation>
    <scope>NUCLEOTIDE SEQUENCE [LARGE SCALE GENOMIC DNA]</scope>
    <source>
        <strain evidence="2">cv. OR44</strain>
    </source>
</reference>